<dbReference type="InterPro" id="IPR001173">
    <property type="entry name" value="Glyco_trans_2-like"/>
</dbReference>
<keyword evidence="12" id="KW-1185">Reference proteome</keyword>
<dbReference type="GO" id="GO:0016757">
    <property type="term" value="F:glycosyltransferase activity"/>
    <property type="evidence" value="ECO:0007669"/>
    <property type="project" value="UniProtKB-KW"/>
</dbReference>
<evidence type="ECO:0000313" key="11">
    <source>
        <dbReference type="EMBL" id="MFC3965999.1"/>
    </source>
</evidence>
<evidence type="ECO:0000256" key="2">
    <source>
        <dbReference type="ARBA" id="ARBA00022475"/>
    </source>
</evidence>
<dbReference type="PANTHER" id="PTHR43646:SF2">
    <property type="entry name" value="GLYCOSYLTRANSFERASE 2-LIKE DOMAIN-CONTAINING PROTEIN"/>
    <property type="match status" value="1"/>
</dbReference>
<dbReference type="CDD" id="cd00761">
    <property type="entry name" value="Glyco_tranf_GTA_type"/>
    <property type="match status" value="1"/>
</dbReference>
<dbReference type="EMBL" id="JBHSAX010000033">
    <property type="protein sequence ID" value="MFC3965999.1"/>
    <property type="molecule type" value="Genomic_DNA"/>
</dbReference>
<name>A0ABV8E1J3_9NOCA</name>
<comment type="similarity">
    <text evidence="8">Belongs to the glycosyltransferase 2 family. CrtQ subfamily.</text>
</comment>
<dbReference type="Gene3D" id="3.90.550.10">
    <property type="entry name" value="Spore Coat Polysaccharide Biosynthesis Protein SpsA, Chain A"/>
    <property type="match status" value="1"/>
</dbReference>
<comment type="function">
    <text evidence="6">Catalyzes the glycosylation of 4,4'-diaponeurosporenoate, i.e. the esterification of glucose at the C1'' position with the carboxyl group of 4,4'-diaponeurosporenic acid, to form glycosyl-4,4'-diaponeurosporenoate. This is a step in the biosynthesis of staphyloxanthin, an orange pigment present in most staphylococci strains.</text>
</comment>
<comment type="caution">
    <text evidence="11">The sequence shown here is derived from an EMBL/GenBank/DDBJ whole genome shotgun (WGS) entry which is preliminary data.</text>
</comment>
<organism evidence="11 12">
    <name type="scientific">Nocardia jiangsuensis</name>
    <dbReference type="NCBI Taxonomy" id="1691563"/>
    <lineage>
        <taxon>Bacteria</taxon>
        <taxon>Bacillati</taxon>
        <taxon>Actinomycetota</taxon>
        <taxon>Actinomycetes</taxon>
        <taxon>Mycobacteriales</taxon>
        <taxon>Nocardiaceae</taxon>
        <taxon>Nocardia</taxon>
    </lineage>
</organism>
<sequence length="414" mass="43417">MIFRAAARAWRGAPGIARPVGPARRALPRVRAVTVVRAGSALAGLSAVLAGYNLLTVRRLPPPGAAVLEPVTVCVPARDEVTLLPRLVTDLRAQTGVPRLRVLILDDASTDGTEEAARRAAQGDPRITVLRSDREPPPGWTGKAAACARLAELADTPVLVFLDADVRLAPGAVAAAVTALRADGLGLLSPWPHQLAGSCYEALLQPLLVWSWASTLPVRLSERGLRTSTALGCGQFLVMDTAAYLAAGGHQVVAASATEDIDLARAVRRAGHRTAVAAAGPHARTRMYRDAAALDAGYTRWLWSAYGGSPLAAIAVGAVSTLTYTLPPLAALLGRGRTRRAGIAGYAAAVTARLLARALDTGGRPTPADTISALAHPLAVTAYTRLSIRSHRAKARNTLRWKDRTLTEHAPESG</sequence>
<keyword evidence="2" id="KW-1003">Cell membrane</keyword>
<reference evidence="12" key="1">
    <citation type="journal article" date="2019" name="Int. J. Syst. Evol. Microbiol.">
        <title>The Global Catalogue of Microorganisms (GCM) 10K type strain sequencing project: providing services to taxonomists for standard genome sequencing and annotation.</title>
        <authorList>
            <consortium name="The Broad Institute Genomics Platform"/>
            <consortium name="The Broad Institute Genome Sequencing Center for Infectious Disease"/>
            <person name="Wu L."/>
            <person name="Ma J."/>
        </authorList>
    </citation>
    <scope>NUCLEOTIDE SEQUENCE [LARGE SCALE GENOMIC DNA]</scope>
    <source>
        <strain evidence="12">CGMCC 4.7330</strain>
    </source>
</reference>
<evidence type="ECO:0000256" key="3">
    <source>
        <dbReference type="ARBA" id="ARBA00022676"/>
    </source>
</evidence>
<accession>A0ABV8E1J3</accession>
<protein>
    <recommendedName>
        <fullName evidence="9">4,4'-diaponeurosporenoate glycosyltransferase</fullName>
    </recommendedName>
</protein>
<evidence type="ECO:0000256" key="9">
    <source>
        <dbReference type="ARBA" id="ARBA00040345"/>
    </source>
</evidence>
<evidence type="ECO:0000256" key="7">
    <source>
        <dbReference type="ARBA" id="ARBA00037904"/>
    </source>
</evidence>
<evidence type="ECO:0000256" key="5">
    <source>
        <dbReference type="ARBA" id="ARBA00023136"/>
    </source>
</evidence>
<comment type="subcellular location">
    <subcellularLocation>
        <location evidence="1">Cell membrane</location>
    </subcellularLocation>
</comment>
<keyword evidence="5" id="KW-0472">Membrane</keyword>
<evidence type="ECO:0000256" key="8">
    <source>
        <dbReference type="ARBA" id="ARBA00038120"/>
    </source>
</evidence>
<evidence type="ECO:0000259" key="10">
    <source>
        <dbReference type="Pfam" id="PF00535"/>
    </source>
</evidence>
<keyword evidence="3 11" id="KW-0328">Glycosyltransferase</keyword>
<dbReference type="PANTHER" id="PTHR43646">
    <property type="entry name" value="GLYCOSYLTRANSFERASE"/>
    <property type="match status" value="1"/>
</dbReference>
<evidence type="ECO:0000256" key="4">
    <source>
        <dbReference type="ARBA" id="ARBA00022679"/>
    </source>
</evidence>
<evidence type="ECO:0000256" key="1">
    <source>
        <dbReference type="ARBA" id="ARBA00004236"/>
    </source>
</evidence>
<dbReference type="Proteomes" id="UP001595696">
    <property type="component" value="Unassembled WGS sequence"/>
</dbReference>
<dbReference type="InterPro" id="IPR029044">
    <property type="entry name" value="Nucleotide-diphossugar_trans"/>
</dbReference>
<dbReference type="Pfam" id="PF00535">
    <property type="entry name" value="Glycos_transf_2"/>
    <property type="match status" value="1"/>
</dbReference>
<dbReference type="RefSeq" id="WP_378616354.1">
    <property type="nucleotide sequence ID" value="NZ_JBHSAX010000033.1"/>
</dbReference>
<feature type="domain" description="Glycosyltransferase 2-like" evidence="10">
    <location>
        <begin position="72"/>
        <end position="186"/>
    </location>
</feature>
<proteinExistence type="inferred from homology"/>
<comment type="pathway">
    <text evidence="7">Carotenoid biosynthesis; staphyloxanthin biosynthesis; staphyloxanthin from farnesyl diphosphate: step 4/5.</text>
</comment>
<gene>
    <name evidence="11" type="ORF">ACFO0B_28755</name>
</gene>
<dbReference type="SUPFAM" id="SSF53448">
    <property type="entry name" value="Nucleotide-diphospho-sugar transferases"/>
    <property type="match status" value="1"/>
</dbReference>
<keyword evidence="4 11" id="KW-0808">Transferase</keyword>
<evidence type="ECO:0000256" key="6">
    <source>
        <dbReference type="ARBA" id="ARBA00037281"/>
    </source>
</evidence>
<evidence type="ECO:0000313" key="12">
    <source>
        <dbReference type="Proteomes" id="UP001595696"/>
    </source>
</evidence>